<evidence type="ECO:0000313" key="2">
    <source>
        <dbReference type="EMBL" id="KAG2391834.1"/>
    </source>
</evidence>
<accession>A0AA88H133</accession>
<protein>
    <submittedName>
        <fullName evidence="2">Uncharacterized protein</fullName>
    </submittedName>
</protein>
<dbReference type="EMBL" id="PYSW02000006">
    <property type="protein sequence ID" value="KAG2391834.1"/>
    <property type="molecule type" value="Genomic_DNA"/>
</dbReference>
<feature type="region of interest" description="Disordered" evidence="1">
    <location>
        <begin position="1"/>
        <end position="30"/>
    </location>
</feature>
<dbReference type="GeneID" id="68105772"/>
<name>A0AA88H133_NAELO</name>
<feature type="compositionally biased region" description="Basic residues" evidence="1">
    <location>
        <begin position="1"/>
        <end position="10"/>
    </location>
</feature>
<sequence>MFKGNLHKYQRSSTGAPKTSPQASNPPAAQPPLNVMEGFVCRFLEGCVRGICDVFIETISHPVLAAVLRYIKIIGPVYVPKIYSHYRHPQPSQ</sequence>
<evidence type="ECO:0000256" key="1">
    <source>
        <dbReference type="SAM" id="MobiDB-lite"/>
    </source>
</evidence>
<proteinExistence type="predicted"/>
<evidence type="ECO:0000313" key="3">
    <source>
        <dbReference type="Proteomes" id="UP000816034"/>
    </source>
</evidence>
<reference evidence="2 3" key="1">
    <citation type="journal article" date="2018" name="BMC Genomics">
        <title>The genome of Naegleria lovaniensis, the basis for a comparative approach to unravel pathogenicity factors of the human pathogenic amoeba N. fowleri.</title>
        <authorList>
            <person name="Liechti N."/>
            <person name="Schurch N."/>
            <person name="Bruggmann R."/>
            <person name="Wittwer M."/>
        </authorList>
    </citation>
    <scope>NUCLEOTIDE SEQUENCE [LARGE SCALE GENOMIC DNA]</scope>
    <source>
        <strain evidence="2 3">ATCC 30569</strain>
    </source>
</reference>
<comment type="caution">
    <text evidence="2">The sequence shown here is derived from an EMBL/GenBank/DDBJ whole genome shotgun (WGS) entry which is preliminary data.</text>
</comment>
<gene>
    <name evidence="2" type="ORF">C9374_013319</name>
</gene>
<dbReference type="AlphaFoldDB" id="A0AA88H133"/>
<dbReference type="RefSeq" id="XP_044553728.1">
    <property type="nucleotide sequence ID" value="XM_044689183.1"/>
</dbReference>
<organism evidence="2 3">
    <name type="scientific">Naegleria lovaniensis</name>
    <name type="common">Amoeba</name>
    <dbReference type="NCBI Taxonomy" id="51637"/>
    <lineage>
        <taxon>Eukaryota</taxon>
        <taxon>Discoba</taxon>
        <taxon>Heterolobosea</taxon>
        <taxon>Tetramitia</taxon>
        <taxon>Eutetramitia</taxon>
        <taxon>Vahlkampfiidae</taxon>
        <taxon>Naegleria</taxon>
    </lineage>
</organism>
<keyword evidence="3" id="KW-1185">Reference proteome</keyword>
<dbReference type="Proteomes" id="UP000816034">
    <property type="component" value="Unassembled WGS sequence"/>
</dbReference>